<reference evidence="9 10" key="1">
    <citation type="submission" date="2018-03" db="EMBL/GenBank/DDBJ databases">
        <title>Genomic Encyclopedia of Archaeal and Bacterial Type Strains, Phase II (KMG-II): from individual species to whole genera.</title>
        <authorList>
            <person name="Goeker M."/>
        </authorList>
    </citation>
    <scope>NUCLEOTIDE SEQUENCE [LARGE SCALE GENOMIC DNA]</scope>
    <source>
        <strain evidence="9 10">DSM 29328</strain>
    </source>
</reference>
<evidence type="ECO:0000313" key="10">
    <source>
        <dbReference type="Proteomes" id="UP000239480"/>
    </source>
</evidence>
<name>A0A2T0RM25_9RHOB</name>
<evidence type="ECO:0000256" key="3">
    <source>
        <dbReference type="ARBA" id="ARBA00022475"/>
    </source>
</evidence>
<dbReference type="PANTHER" id="PTHR30193:SF41">
    <property type="entry name" value="DIACETYLCHITOBIOSE UPTAKE SYSTEM PERMEASE PROTEIN NGCF"/>
    <property type="match status" value="1"/>
</dbReference>
<comment type="caution">
    <text evidence="9">The sequence shown here is derived from an EMBL/GenBank/DDBJ whole genome shotgun (WGS) entry which is preliminary data.</text>
</comment>
<evidence type="ECO:0000256" key="5">
    <source>
        <dbReference type="ARBA" id="ARBA00022989"/>
    </source>
</evidence>
<evidence type="ECO:0000256" key="6">
    <source>
        <dbReference type="ARBA" id="ARBA00023136"/>
    </source>
</evidence>
<dbReference type="InterPro" id="IPR051393">
    <property type="entry name" value="ABC_transporter_permease"/>
</dbReference>
<keyword evidence="5 7" id="KW-1133">Transmembrane helix</keyword>
<dbReference type="Proteomes" id="UP000239480">
    <property type="component" value="Unassembled WGS sequence"/>
</dbReference>
<comment type="subcellular location">
    <subcellularLocation>
        <location evidence="1 7">Cell membrane</location>
        <topology evidence="1 7">Multi-pass membrane protein</topology>
    </subcellularLocation>
</comment>
<dbReference type="GO" id="GO:0005886">
    <property type="term" value="C:plasma membrane"/>
    <property type="evidence" value="ECO:0007669"/>
    <property type="project" value="UniProtKB-SubCell"/>
</dbReference>
<feature type="domain" description="ABC transmembrane type-1" evidence="8">
    <location>
        <begin position="90"/>
        <end position="302"/>
    </location>
</feature>
<feature type="transmembrane region" description="Helical" evidence="7">
    <location>
        <begin position="280"/>
        <end position="305"/>
    </location>
</feature>
<dbReference type="PROSITE" id="PS50928">
    <property type="entry name" value="ABC_TM1"/>
    <property type="match status" value="1"/>
</dbReference>
<dbReference type="InterPro" id="IPR000515">
    <property type="entry name" value="MetI-like"/>
</dbReference>
<dbReference type="AlphaFoldDB" id="A0A2T0RM25"/>
<dbReference type="EMBL" id="PVTD01000007">
    <property type="protein sequence ID" value="PRY22187.1"/>
    <property type="molecule type" value="Genomic_DNA"/>
</dbReference>
<keyword evidence="10" id="KW-1185">Reference proteome</keyword>
<dbReference type="PANTHER" id="PTHR30193">
    <property type="entry name" value="ABC TRANSPORTER PERMEASE PROTEIN"/>
    <property type="match status" value="1"/>
</dbReference>
<gene>
    <name evidence="9" type="ORF">CLV78_107111</name>
</gene>
<evidence type="ECO:0000256" key="7">
    <source>
        <dbReference type="RuleBase" id="RU363032"/>
    </source>
</evidence>
<keyword evidence="3" id="KW-1003">Cell membrane</keyword>
<dbReference type="InterPro" id="IPR035906">
    <property type="entry name" value="MetI-like_sf"/>
</dbReference>
<dbReference type="GO" id="GO:0055085">
    <property type="term" value="P:transmembrane transport"/>
    <property type="evidence" value="ECO:0007669"/>
    <property type="project" value="InterPro"/>
</dbReference>
<dbReference type="Pfam" id="PF00528">
    <property type="entry name" value="BPD_transp_1"/>
    <property type="match status" value="1"/>
</dbReference>
<sequence>MASAMTDLSTVNNGKGRMLRLSLRRREALTALLFVSPITIGFLVFFFGPLIAVIGYSMLQWNLLTGEATFVGYANYADALRHNPDFWRVLRNSLVFAAGLVPLNMGLALLLALALHRPFRGVVFFRVIFFAPVVTSAVAWAIVWKFLLQGEAGALNEMLALMGIDGPNWLREPNWAMAAVIVTRVIKMVGLNMILYIAALQSIPRDYDSAARLEGASGWQIFRMITWPLLAPATLIISIVTVVGSLKVFDHIYLMTEGGPENGTLVLAFYIYQQAFEFFAIGYASALAVIMFVIAMALTLLQVYFRRKDRA</sequence>
<keyword evidence="2 7" id="KW-0813">Transport</keyword>
<feature type="transmembrane region" description="Helical" evidence="7">
    <location>
        <begin position="221"/>
        <end position="246"/>
    </location>
</feature>
<evidence type="ECO:0000313" key="9">
    <source>
        <dbReference type="EMBL" id="PRY22187.1"/>
    </source>
</evidence>
<feature type="transmembrane region" description="Helical" evidence="7">
    <location>
        <begin position="94"/>
        <end position="115"/>
    </location>
</feature>
<organism evidence="9 10">
    <name type="scientific">Aliiruegeria haliotis</name>
    <dbReference type="NCBI Taxonomy" id="1280846"/>
    <lineage>
        <taxon>Bacteria</taxon>
        <taxon>Pseudomonadati</taxon>
        <taxon>Pseudomonadota</taxon>
        <taxon>Alphaproteobacteria</taxon>
        <taxon>Rhodobacterales</taxon>
        <taxon>Roseobacteraceae</taxon>
        <taxon>Aliiruegeria</taxon>
    </lineage>
</organism>
<protein>
    <submittedName>
        <fullName evidence="9">Carbohydrate ABC transporter membrane protein 1 (CUT1 family)</fullName>
    </submittedName>
</protein>
<accession>A0A2T0RM25</accession>
<feature type="transmembrane region" description="Helical" evidence="7">
    <location>
        <begin position="127"/>
        <end position="147"/>
    </location>
</feature>
<feature type="transmembrane region" description="Helical" evidence="7">
    <location>
        <begin position="175"/>
        <end position="200"/>
    </location>
</feature>
<comment type="similarity">
    <text evidence="7">Belongs to the binding-protein-dependent transport system permease family.</text>
</comment>
<evidence type="ECO:0000259" key="8">
    <source>
        <dbReference type="PROSITE" id="PS50928"/>
    </source>
</evidence>
<dbReference type="RefSeq" id="WP_211301015.1">
    <property type="nucleotide sequence ID" value="NZ_PVTD01000007.1"/>
</dbReference>
<keyword evidence="4 7" id="KW-0812">Transmembrane</keyword>
<evidence type="ECO:0000256" key="1">
    <source>
        <dbReference type="ARBA" id="ARBA00004651"/>
    </source>
</evidence>
<evidence type="ECO:0000256" key="2">
    <source>
        <dbReference type="ARBA" id="ARBA00022448"/>
    </source>
</evidence>
<feature type="transmembrane region" description="Helical" evidence="7">
    <location>
        <begin position="28"/>
        <end position="56"/>
    </location>
</feature>
<dbReference type="Gene3D" id="1.10.3720.10">
    <property type="entry name" value="MetI-like"/>
    <property type="match status" value="1"/>
</dbReference>
<proteinExistence type="inferred from homology"/>
<dbReference type="CDD" id="cd06261">
    <property type="entry name" value="TM_PBP2"/>
    <property type="match status" value="1"/>
</dbReference>
<dbReference type="SUPFAM" id="SSF161098">
    <property type="entry name" value="MetI-like"/>
    <property type="match status" value="1"/>
</dbReference>
<keyword evidence="6 7" id="KW-0472">Membrane</keyword>
<evidence type="ECO:0000256" key="4">
    <source>
        <dbReference type="ARBA" id="ARBA00022692"/>
    </source>
</evidence>